<dbReference type="Pfam" id="PF08238">
    <property type="entry name" value="Sel1"/>
    <property type="match status" value="2"/>
</dbReference>
<dbReference type="InterPro" id="IPR001245">
    <property type="entry name" value="Ser-Thr/Tyr_kinase_cat_dom"/>
</dbReference>
<dbReference type="VEuPathDB" id="FungiDB:RhiirFUN_005100"/>
<gene>
    <name evidence="4" type="ORF">CHRIB12_LOCUS12927</name>
</gene>
<dbReference type="InterPro" id="IPR000719">
    <property type="entry name" value="Prot_kinase_dom"/>
</dbReference>
<dbReference type="OrthoDB" id="2332235at2759"/>
<dbReference type="InterPro" id="IPR051681">
    <property type="entry name" value="Ser/Thr_Kinases-Pseudokinases"/>
</dbReference>
<feature type="domain" description="Protein kinase" evidence="3">
    <location>
        <begin position="1129"/>
        <end position="1411"/>
    </location>
</feature>
<dbReference type="Proteomes" id="UP000684084">
    <property type="component" value="Unassembled WGS sequence"/>
</dbReference>
<evidence type="ECO:0000256" key="2">
    <source>
        <dbReference type="ARBA" id="ARBA00022840"/>
    </source>
</evidence>
<dbReference type="PROSITE" id="PS50011">
    <property type="entry name" value="PROTEIN_KINASE_DOM"/>
    <property type="match status" value="3"/>
</dbReference>
<dbReference type="PANTHER" id="PTHR44329:SF298">
    <property type="entry name" value="MIXED LINEAGE KINASE DOMAIN-LIKE PROTEIN"/>
    <property type="match status" value="1"/>
</dbReference>
<feature type="domain" description="Protein kinase" evidence="3">
    <location>
        <begin position="1651"/>
        <end position="1920"/>
    </location>
</feature>
<dbReference type="InterPro" id="IPR008266">
    <property type="entry name" value="Tyr_kinase_AS"/>
</dbReference>
<evidence type="ECO:0000313" key="4">
    <source>
        <dbReference type="EMBL" id="CAB5371007.1"/>
    </source>
</evidence>
<proteinExistence type="predicted"/>
<dbReference type="GO" id="GO:0004674">
    <property type="term" value="F:protein serine/threonine kinase activity"/>
    <property type="evidence" value="ECO:0007669"/>
    <property type="project" value="TreeGrafter"/>
</dbReference>
<dbReference type="PANTHER" id="PTHR44329">
    <property type="entry name" value="SERINE/THREONINE-PROTEIN KINASE TNNI3K-RELATED"/>
    <property type="match status" value="1"/>
</dbReference>
<evidence type="ECO:0000256" key="1">
    <source>
        <dbReference type="ARBA" id="ARBA00022741"/>
    </source>
</evidence>
<dbReference type="Pfam" id="PF00069">
    <property type="entry name" value="Pkinase"/>
    <property type="match status" value="1"/>
</dbReference>
<evidence type="ECO:0000259" key="3">
    <source>
        <dbReference type="PROSITE" id="PS50011"/>
    </source>
</evidence>
<dbReference type="PROSITE" id="PS00109">
    <property type="entry name" value="PROTEIN_KINASE_TYR"/>
    <property type="match status" value="2"/>
</dbReference>
<dbReference type="SMART" id="SM00671">
    <property type="entry name" value="SEL1"/>
    <property type="match status" value="2"/>
</dbReference>
<dbReference type="InterPro" id="IPR059179">
    <property type="entry name" value="MLKL-like_MCAfunc"/>
</dbReference>
<name>A0A916EA01_9GLOM</name>
<dbReference type="VEuPathDB" id="FungiDB:RhiirFUN_005054"/>
<dbReference type="GO" id="GO:0004713">
    <property type="term" value="F:protein tyrosine kinase activity"/>
    <property type="evidence" value="ECO:0007669"/>
    <property type="project" value="InterPro"/>
</dbReference>
<evidence type="ECO:0000313" key="5">
    <source>
        <dbReference type="Proteomes" id="UP000684084"/>
    </source>
</evidence>
<dbReference type="GO" id="GO:0005524">
    <property type="term" value="F:ATP binding"/>
    <property type="evidence" value="ECO:0007669"/>
    <property type="project" value="UniProtKB-KW"/>
</dbReference>
<accession>A0A916EA01</accession>
<protein>
    <recommendedName>
        <fullName evidence="3">Protein kinase domain-containing protein</fullName>
    </recommendedName>
</protein>
<dbReference type="EMBL" id="CAGKOT010000028">
    <property type="protein sequence ID" value="CAB5371007.1"/>
    <property type="molecule type" value="Genomic_DNA"/>
</dbReference>
<dbReference type="InterPro" id="IPR006597">
    <property type="entry name" value="Sel1-like"/>
</dbReference>
<organism evidence="4 5">
    <name type="scientific">Rhizophagus irregularis</name>
    <dbReference type="NCBI Taxonomy" id="588596"/>
    <lineage>
        <taxon>Eukaryota</taxon>
        <taxon>Fungi</taxon>
        <taxon>Fungi incertae sedis</taxon>
        <taxon>Mucoromycota</taxon>
        <taxon>Glomeromycotina</taxon>
        <taxon>Glomeromycetes</taxon>
        <taxon>Glomerales</taxon>
        <taxon>Glomeraceae</taxon>
        <taxon>Rhizophagus</taxon>
    </lineage>
</organism>
<sequence length="2111" mass="246722">MSTYTLEQYIKKHDLKYYKYDEFNNIEEIGGGLVGKVYKANWKQNGKCLALKSISLNNVKEIIYEIKLYEKVIFDDMMIKFYGITKTDLDKEYFLVKEYADGGTLRNYLKENFNLLDWGNKYELALQLSSAIKLLHENGCWDYDIDKRPTIQEVVLTLKSMMSQQIIQKFKLNHGLFLNGHKIEPSKQAVLAGDGELNISLYKGQPLVYTSVNDSNSRENLLRFNCEDNEVELDESLQPSDICINFPVAEITYIADLLESFSNFDVNDNVGKSCETYGHLYARKVLVGGKLFIDDFNSATSDQIDMFKSLITWAYDSSKYDKKIPFDNISFPDFFPNIRTSDKENLNTLDKLTNWMDNLYQKNMTVIISYNDLIPISELRSSTTSQSSIDEKQPEIANFKGRYSLKEWVRDSIYVNLTKWIKEFRLLQGLIVNKYFELESSNKIAINIINIPDVHSNDESYLKIMKPTTDLEEFLITNNMYSLSKLIESDDSDSKSFEDMMINLTTNSKKILIPSNMYSFTINKRAIRVNDSNYGDNTYFIINCEKFKILLNKDNIKPSEEFRQAIENTLEDMKPLILLKNVFDEYGHFVPLNIILGKSLKNILPSSSLSFTFENIEKVDIGSPPFESLISCLETLNISYLLPKNGNIIKISDLTSWIQNTNNNLEIIEFDKVIHLYEILESGQQRKIDYILNTQDNFKVIMTGLVDLKEFDIDAENEKRININPTLEDENYEVFGSIISKKNRSRLDEFFVTFESYDFSGFSAIINKLSETNVNIKECYIIWIIIGKPSNLSVFSPKNRDCQVDYFSITLQPYQLDNRVVTPFKLSQGNTIFINSYSTNFEPKNGIRLIDWSYNSIKIEMINPIINVNESKKVNSVSSVISDSDDYKINIFNVSSDYRNLKVDNEEEMECSFDSIGFELTKNNFKKELMIIVPFTIPFAKFLPLIDETRNILNEVIIIAEAAEYNKRICNALKQRVYAVDLAVLDLKVQRDNNQEYFSGNNYLYLQDLITTITHIKEFMKNISQMLTLLKFKYNLPENIEKTLKELCEDFDVCIVKIDASNFTTTIKDKIRPEEEEQHLKADQEDLNKYFGQIFGVDDKDKEEMILKINKISIMKSTMEKLLDKQMENEYNQKKYQSKIDEIFQAHQLMFSDYIKIDKEPRKDGTVTKWVSIKNKDEEYAFKSISEKDKSSVQNQVTILRELHDWQNIIKFYGLTNDGKKWYLVTEWAEHGNLREFYINNKGSFDPKLKLRFSLDIACGLNFLRTVEILHRDIRAENVLITHNNTAKLTNFKSSRSYKADTMNQIQNIGQIRYSAPEILKRTPGFKYNNKCEVYSFGILLWEISEEKTPYENLDDLLEITNLVLNKYREPFSENNQMPDEFKNLALDAVNHVPEFRPKFTTMLEILSNCLESIERSPHTPSFNYMTHDESAKKPKKHEMIDLITKIRDLLDKVDKITQAAEHNKRICKVFKYRVYVVYLAILDLKVHGDDKEYFNENNHQCLQNLVAVITKIEEFVADISQMTTLLKSNYNQPKNIEKIFKELCKGFDNCIIGVNSSEFNTTIKNKIHPEEEAEALKADQDELNNYFEIAEIRVDNEDNKKKLLKVNKMNNDMEEFLDKQMENENNLETYQLKYDEIFQAHQLVFSDYIKTDEEPRRDGTYLKVTKWVNVNNENEEYAFKNISEKDKSGVQNQVTILRELHDWQNIIKFYGLTNDGNKWYLVTEWAEHGNLREFYINRKDLFNLKLKLHVSLDIARGLNFLRTVEILHRDIRAENVLITHNHIAKLTNFKSSRSYKANTMNQIQNIEQIRYCAPEILERTPGFKYNNKCEVYSFGILLWEISEEKTPYENLDDLIKINNLVLNKYREPFSENNQMPDKFKDLALDAINHDPEFRPKLTTMLEILSNCFESFETPSHTPLQDKKYVSQKHVPKLPDFESFNYMTLTEAAKQHKRDKQGILLGDVKTAYKCFEAYANSNTTIRNQIMAKYYKAYYISKGFVEGPPDKDKIVAELFKEVADDKANEFPEAKLKYGFCLYNGKGVEKNLPEALKYFEQAAENGYMVAIYNAGKMYYEGVSVEKNEEKAIRYMRLAIYHDYKYAIEFCKEHNIPL</sequence>
<feature type="domain" description="Protein kinase" evidence="3">
    <location>
        <begin position="23"/>
        <end position="335"/>
    </location>
</feature>
<keyword evidence="2" id="KW-0067">ATP-binding</keyword>
<dbReference type="CDD" id="cd21037">
    <property type="entry name" value="MLKL_NTD"/>
    <property type="match status" value="2"/>
</dbReference>
<dbReference type="SMART" id="SM00219">
    <property type="entry name" value="TyrKc"/>
    <property type="match status" value="2"/>
</dbReference>
<keyword evidence="1" id="KW-0547">Nucleotide-binding</keyword>
<reference evidence="4" key="1">
    <citation type="submission" date="2020-05" db="EMBL/GenBank/DDBJ databases">
        <authorList>
            <person name="Rincon C."/>
            <person name="Sanders R I."/>
            <person name="Robbins C."/>
            <person name="Chaturvedi A."/>
        </authorList>
    </citation>
    <scope>NUCLEOTIDE SEQUENCE</scope>
    <source>
        <strain evidence="4">CHB12</strain>
    </source>
</reference>
<comment type="caution">
    <text evidence="4">The sequence shown here is derived from an EMBL/GenBank/DDBJ whole genome shotgun (WGS) entry which is preliminary data.</text>
</comment>
<dbReference type="Pfam" id="PF07714">
    <property type="entry name" value="PK_Tyr_Ser-Thr"/>
    <property type="match status" value="2"/>
</dbReference>
<dbReference type="InterPro" id="IPR020635">
    <property type="entry name" value="Tyr_kinase_cat_dom"/>
</dbReference>